<protein>
    <submittedName>
        <fullName evidence="1">Uncharacterized protein</fullName>
    </submittedName>
</protein>
<gene>
    <name evidence="1" type="ORF">VPFG_00258</name>
</gene>
<dbReference type="Proteomes" id="UP000201461">
    <property type="component" value="Segment"/>
</dbReference>
<organism evidence="1 2">
    <name type="scientific">Vibrio phage nt-1</name>
    <dbReference type="NCBI Taxonomy" id="115992"/>
    <lineage>
        <taxon>Viruses</taxon>
        <taxon>Duplodnaviria</taxon>
        <taxon>Heunggongvirae</taxon>
        <taxon>Uroviricota</taxon>
        <taxon>Caudoviricetes</taxon>
        <taxon>Pantevenvirales</taxon>
        <taxon>Straboviridae</taxon>
        <taxon>Mylasvirus</taxon>
        <taxon>Mylasvirus persius</taxon>
    </lineage>
</organism>
<sequence length="127" mass="14699">MQPIDVRDRLPTQDGTYLCIRYGMSYMPEAIEFFIDCDDEGTWADEILCREGGGGVKPYNQLTNAEKYWRTNYGKVIYWFEMPENHMSASDFKDYMLAELCSRGIDPDAIDGKWDRVEAHGETTCTK</sequence>
<accession>R9TJI4</accession>
<dbReference type="RefSeq" id="YP_008125406.1">
    <property type="nucleotide sequence ID" value="NC_021529.2"/>
</dbReference>
<evidence type="ECO:0000313" key="2">
    <source>
        <dbReference type="Proteomes" id="UP000201461"/>
    </source>
</evidence>
<keyword evidence="2" id="KW-1185">Reference proteome</keyword>
<dbReference type="OrthoDB" id="33016at10239"/>
<reference evidence="1 2" key="1">
    <citation type="journal article" date="2014" name="Genome Biol. Evol.">
        <title>Composite Conserved Promoter-Terminator Motifs (PeSLs) that Mediate Modular Shuffling in the Diverse T4-Like Myoviruses.</title>
        <authorList>
            <person name="Comeau A.M."/>
            <person name="Arbiol C."/>
            <person name="Krisch H.M."/>
        </authorList>
    </citation>
    <scope>NUCLEOTIDE SEQUENCE [LARGE SCALE GENOMIC DNA]</scope>
</reference>
<proteinExistence type="predicted"/>
<dbReference type="GeneID" id="15926711"/>
<dbReference type="KEGG" id="vg:15926711"/>
<evidence type="ECO:0000313" key="1">
    <source>
        <dbReference type="EMBL" id="AGN30257.1"/>
    </source>
</evidence>
<name>R9TJI4_9CAUD</name>
<dbReference type="EMBL" id="HQ317393">
    <property type="protein sequence ID" value="AGN30257.1"/>
    <property type="molecule type" value="Genomic_DNA"/>
</dbReference>